<comment type="similarity">
    <text evidence="1">Belongs to the CutC family.</text>
</comment>
<dbReference type="SUPFAM" id="SSF110395">
    <property type="entry name" value="CutC-like"/>
    <property type="match status" value="1"/>
</dbReference>
<dbReference type="AlphaFoldDB" id="A0AAV9HNS3"/>
<name>A0AAV9HNS3_9PEZI</name>
<evidence type="ECO:0000313" key="4">
    <source>
        <dbReference type="Proteomes" id="UP001321749"/>
    </source>
</evidence>
<protein>
    <recommendedName>
        <fullName evidence="2">Copper homeostasis protein cutC homolog</fullName>
    </recommendedName>
</protein>
<evidence type="ECO:0000256" key="1">
    <source>
        <dbReference type="ARBA" id="ARBA00007768"/>
    </source>
</evidence>
<evidence type="ECO:0000313" key="3">
    <source>
        <dbReference type="EMBL" id="KAK4461993.1"/>
    </source>
</evidence>
<keyword evidence="4" id="KW-1185">Reference proteome</keyword>
<accession>A0AAV9HNS3</accession>
<dbReference type="InterPro" id="IPR036822">
    <property type="entry name" value="CutC-like_dom_sf"/>
</dbReference>
<gene>
    <name evidence="3" type="ORF">QBC42DRAFT_268719</name>
</gene>
<reference evidence="3" key="2">
    <citation type="submission" date="2023-06" db="EMBL/GenBank/DDBJ databases">
        <authorList>
            <consortium name="Lawrence Berkeley National Laboratory"/>
            <person name="Mondo S.J."/>
            <person name="Hensen N."/>
            <person name="Bonometti L."/>
            <person name="Westerberg I."/>
            <person name="Brannstrom I.O."/>
            <person name="Guillou S."/>
            <person name="Cros-Aarteil S."/>
            <person name="Calhoun S."/>
            <person name="Haridas S."/>
            <person name="Kuo A."/>
            <person name="Pangilinan J."/>
            <person name="Riley R."/>
            <person name="Labutti K."/>
            <person name="Andreopoulos B."/>
            <person name="Lipzen A."/>
            <person name="Chen C."/>
            <person name="Yanf M."/>
            <person name="Daum C."/>
            <person name="Ng V."/>
            <person name="Clum A."/>
            <person name="Steindorff A."/>
            <person name="Ohm R."/>
            <person name="Martin F."/>
            <person name="Silar P."/>
            <person name="Natvig D."/>
            <person name="Lalanne C."/>
            <person name="Gautier V."/>
            <person name="Ament-Velasquez S.L."/>
            <person name="Kruys A."/>
            <person name="Hutchinson M.I."/>
            <person name="Powell A.J."/>
            <person name="Barry K."/>
            <person name="Miller A.N."/>
            <person name="Grigoriev I.V."/>
            <person name="Debuchy R."/>
            <person name="Gladieux P."/>
            <person name="Thoren M.H."/>
            <person name="Johannesson H."/>
        </authorList>
    </citation>
    <scope>NUCLEOTIDE SEQUENCE</scope>
    <source>
        <strain evidence="3">PSN324</strain>
    </source>
</reference>
<dbReference type="InterPro" id="IPR005627">
    <property type="entry name" value="CutC-like"/>
</dbReference>
<evidence type="ECO:0000256" key="2">
    <source>
        <dbReference type="ARBA" id="ARBA00019014"/>
    </source>
</evidence>
<dbReference type="Gene3D" id="3.20.20.380">
    <property type="entry name" value="Copper homeostasis (CutC) domain"/>
    <property type="match status" value="1"/>
</dbReference>
<reference evidence="3" key="1">
    <citation type="journal article" date="2023" name="Mol. Phylogenet. Evol.">
        <title>Genome-scale phylogeny and comparative genomics of the fungal order Sordariales.</title>
        <authorList>
            <person name="Hensen N."/>
            <person name="Bonometti L."/>
            <person name="Westerberg I."/>
            <person name="Brannstrom I.O."/>
            <person name="Guillou S."/>
            <person name="Cros-Aarteil S."/>
            <person name="Calhoun S."/>
            <person name="Haridas S."/>
            <person name="Kuo A."/>
            <person name="Mondo S."/>
            <person name="Pangilinan J."/>
            <person name="Riley R."/>
            <person name="LaButti K."/>
            <person name="Andreopoulos B."/>
            <person name="Lipzen A."/>
            <person name="Chen C."/>
            <person name="Yan M."/>
            <person name="Daum C."/>
            <person name="Ng V."/>
            <person name="Clum A."/>
            <person name="Steindorff A."/>
            <person name="Ohm R.A."/>
            <person name="Martin F."/>
            <person name="Silar P."/>
            <person name="Natvig D.O."/>
            <person name="Lalanne C."/>
            <person name="Gautier V."/>
            <person name="Ament-Velasquez S.L."/>
            <person name="Kruys A."/>
            <person name="Hutchinson M.I."/>
            <person name="Powell A.J."/>
            <person name="Barry K."/>
            <person name="Miller A.N."/>
            <person name="Grigoriev I.V."/>
            <person name="Debuchy R."/>
            <person name="Gladieux P."/>
            <person name="Hiltunen Thoren M."/>
            <person name="Johannesson H."/>
        </authorList>
    </citation>
    <scope>NUCLEOTIDE SEQUENCE</scope>
    <source>
        <strain evidence="3">PSN324</strain>
    </source>
</reference>
<comment type="caution">
    <text evidence="3">The sequence shown here is derived from an EMBL/GenBank/DDBJ whole genome shotgun (WGS) entry which is preliminary data.</text>
</comment>
<sequence length="270" mass="29065">MEKSRHRLEIPIFGPESGPKAAAAGAAQIELNRAGSYGVGGLTPTLDELRALLSSLPADRQTTIRVMIRPSAPEFTYSDEEYRRMSESISEFVGSGLLSASRGDGFVLGVLRYGSEEAQESATRELWVHEERTEKLVKDGSGLEVVFHRAIDECLGIGSNKPLDLARLSAIGVTGILTSGGKGNAIDNVESLKKLLVSKERPQVVIGGGVRCANLREIVERVGGADVVNSTGTMVHSSCLRIEEDGRELFDEEEAKGICRVLDELGVEKV</sequence>
<dbReference type="Pfam" id="PF03932">
    <property type="entry name" value="CutC"/>
    <property type="match status" value="1"/>
</dbReference>
<organism evidence="3 4">
    <name type="scientific">Cladorrhinum samala</name>
    <dbReference type="NCBI Taxonomy" id="585594"/>
    <lineage>
        <taxon>Eukaryota</taxon>
        <taxon>Fungi</taxon>
        <taxon>Dikarya</taxon>
        <taxon>Ascomycota</taxon>
        <taxon>Pezizomycotina</taxon>
        <taxon>Sordariomycetes</taxon>
        <taxon>Sordariomycetidae</taxon>
        <taxon>Sordariales</taxon>
        <taxon>Podosporaceae</taxon>
        <taxon>Cladorrhinum</taxon>
    </lineage>
</organism>
<dbReference type="PANTHER" id="PTHR12598:SF0">
    <property type="entry name" value="COPPER HOMEOSTASIS PROTEIN CUTC HOMOLOG"/>
    <property type="match status" value="1"/>
</dbReference>
<dbReference type="EMBL" id="MU864979">
    <property type="protein sequence ID" value="KAK4461993.1"/>
    <property type="molecule type" value="Genomic_DNA"/>
</dbReference>
<dbReference type="PANTHER" id="PTHR12598">
    <property type="entry name" value="COPPER HOMEOSTASIS PROTEIN CUTC"/>
    <property type="match status" value="1"/>
</dbReference>
<dbReference type="GO" id="GO:0005507">
    <property type="term" value="F:copper ion binding"/>
    <property type="evidence" value="ECO:0007669"/>
    <property type="project" value="TreeGrafter"/>
</dbReference>
<proteinExistence type="inferred from homology"/>
<dbReference type="Proteomes" id="UP001321749">
    <property type="component" value="Unassembled WGS sequence"/>
</dbReference>